<evidence type="ECO:0000259" key="10">
    <source>
        <dbReference type="PROSITE" id="PS51012"/>
    </source>
</evidence>
<keyword evidence="5 9" id="KW-0812">Transmembrane</keyword>
<evidence type="ECO:0000256" key="2">
    <source>
        <dbReference type="ARBA" id="ARBA00007783"/>
    </source>
</evidence>
<evidence type="ECO:0000256" key="9">
    <source>
        <dbReference type="RuleBase" id="RU361157"/>
    </source>
</evidence>
<keyword evidence="7 9" id="KW-0472">Membrane</keyword>
<feature type="transmembrane region" description="Helical" evidence="9">
    <location>
        <begin position="221"/>
        <end position="239"/>
    </location>
</feature>
<dbReference type="GO" id="GO:0046677">
    <property type="term" value="P:response to antibiotic"/>
    <property type="evidence" value="ECO:0007669"/>
    <property type="project" value="UniProtKB-KW"/>
</dbReference>
<dbReference type="PANTHER" id="PTHR30294">
    <property type="entry name" value="MEMBRANE COMPONENT OF ABC TRANSPORTER YHHJ-RELATED"/>
    <property type="match status" value="1"/>
</dbReference>
<feature type="transmembrane region" description="Helical" evidence="9">
    <location>
        <begin position="160"/>
        <end position="179"/>
    </location>
</feature>
<sequence length="244" mass="26017">MKPRIALATAGRNLQQLKADPRTVALIVAVPSLLLTLLYFVYDGGVRFTPIAVSMLGILPMLVMFLITSVAMLRERTTGTLERLLTTPLHRADLLAGYGAAFALAALVQSAVLVAISVWFLGVDTRGSILWVLLVAVFAAAVGVATGLLASAFARTEFQAVQFMPLFIGPQVFLCGLLAPREQMPDVLRWVSDCLPMTYAVDALKAVAAQPNPATDVLRDVGVLAAFAVGALVLAALSMPRRTR</sequence>
<keyword evidence="4 9" id="KW-1003">Cell membrane</keyword>
<protein>
    <recommendedName>
        <fullName evidence="9">Transport permease protein</fullName>
    </recommendedName>
</protein>
<dbReference type="PROSITE" id="PS51012">
    <property type="entry name" value="ABC_TM2"/>
    <property type="match status" value="1"/>
</dbReference>
<keyword evidence="6 9" id="KW-1133">Transmembrane helix</keyword>
<feature type="transmembrane region" description="Helical" evidence="9">
    <location>
        <begin position="21"/>
        <end position="42"/>
    </location>
</feature>
<comment type="similarity">
    <text evidence="2 9">Belongs to the ABC-2 integral membrane protein family.</text>
</comment>
<accession>A0A0L6CFJ5</accession>
<dbReference type="PIRSF" id="PIRSF006648">
    <property type="entry name" value="DrrB"/>
    <property type="match status" value="1"/>
</dbReference>
<dbReference type="InterPro" id="IPR051449">
    <property type="entry name" value="ABC-2_transporter_component"/>
</dbReference>
<keyword evidence="12" id="KW-1185">Reference proteome</keyword>
<dbReference type="AlphaFoldDB" id="A0A0L6CFJ5"/>
<dbReference type="RefSeq" id="WP_050668821.1">
    <property type="nucleotide sequence ID" value="NZ_LAIR01000002.1"/>
</dbReference>
<dbReference type="GO" id="GO:0043190">
    <property type="term" value="C:ATP-binding cassette (ABC) transporter complex"/>
    <property type="evidence" value="ECO:0007669"/>
    <property type="project" value="InterPro"/>
</dbReference>
<gene>
    <name evidence="11" type="ORF">VV01_04345</name>
</gene>
<evidence type="ECO:0000256" key="5">
    <source>
        <dbReference type="ARBA" id="ARBA00022692"/>
    </source>
</evidence>
<dbReference type="STRING" id="1631356.VV01_04345"/>
<evidence type="ECO:0000313" key="12">
    <source>
        <dbReference type="Proteomes" id="UP000037397"/>
    </source>
</evidence>
<dbReference type="InterPro" id="IPR000412">
    <property type="entry name" value="ABC_2_transport"/>
</dbReference>
<organism evidence="11 12">
    <name type="scientific">Luteipulveratus halotolerans</name>
    <dbReference type="NCBI Taxonomy" id="1631356"/>
    <lineage>
        <taxon>Bacteria</taxon>
        <taxon>Bacillati</taxon>
        <taxon>Actinomycetota</taxon>
        <taxon>Actinomycetes</taxon>
        <taxon>Micrococcales</taxon>
        <taxon>Dermacoccaceae</taxon>
        <taxon>Luteipulveratus</taxon>
    </lineage>
</organism>
<comment type="caution">
    <text evidence="11">The sequence shown here is derived from an EMBL/GenBank/DDBJ whole genome shotgun (WGS) entry which is preliminary data.</text>
</comment>
<feature type="transmembrane region" description="Helical" evidence="9">
    <location>
        <begin position="48"/>
        <end position="73"/>
    </location>
</feature>
<proteinExistence type="inferred from homology"/>
<reference evidence="12" key="1">
    <citation type="submission" date="2015-03" db="EMBL/GenBank/DDBJ databases">
        <title>Luteipulveratus halotolerans sp. nov., a novel actinobacterium (Dermacoccaceae) from Sarawak, Malaysia.</title>
        <authorList>
            <person name="Juboi H."/>
            <person name="Basik A."/>
            <person name="Shamsul S.S."/>
            <person name="Arnold P."/>
            <person name="Schmitt E.K."/>
            <person name="Sanglier J.-J."/>
            <person name="Yeo T."/>
        </authorList>
    </citation>
    <scope>NUCLEOTIDE SEQUENCE [LARGE SCALE GENOMIC DNA]</scope>
    <source>
        <strain evidence="12">C296001</strain>
    </source>
</reference>
<evidence type="ECO:0000256" key="8">
    <source>
        <dbReference type="ARBA" id="ARBA00023251"/>
    </source>
</evidence>
<dbReference type="PATRIC" id="fig|1631356.3.peg.806"/>
<dbReference type="InterPro" id="IPR047817">
    <property type="entry name" value="ABC2_TM_bact-type"/>
</dbReference>
<dbReference type="Proteomes" id="UP000037397">
    <property type="component" value="Unassembled WGS sequence"/>
</dbReference>
<feature type="domain" description="ABC transmembrane type-2" evidence="10">
    <location>
        <begin position="14"/>
        <end position="242"/>
    </location>
</feature>
<evidence type="ECO:0000256" key="3">
    <source>
        <dbReference type="ARBA" id="ARBA00022448"/>
    </source>
</evidence>
<dbReference type="EMBL" id="LAIR01000002">
    <property type="protein sequence ID" value="KNX36557.1"/>
    <property type="molecule type" value="Genomic_DNA"/>
</dbReference>
<dbReference type="Pfam" id="PF01061">
    <property type="entry name" value="ABC2_membrane"/>
    <property type="match status" value="1"/>
</dbReference>
<evidence type="ECO:0000256" key="4">
    <source>
        <dbReference type="ARBA" id="ARBA00022475"/>
    </source>
</evidence>
<evidence type="ECO:0000313" key="11">
    <source>
        <dbReference type="EMBL" id="KNX36557.1"/>
    </source>
</evidence>
<evidence type="ECO:0000256" key="1">
    <source>
        <dbReference type="ARBA" id="ARBA00004651"/>
    </source>
</evidence>
<name>A0A0L6CFJ5_9MICO</name>
<feature type="transmembrane region" description="Helical" evidence="9">
    <location>
        <begin position="128"/>
        <end position="153"/>
    </location>
</feature>
<keyword evidence="3 9" id="KW-0813">Transport</keyword>
<comment type="subcellular location">
    <subcellularLocation>
        <location evidence="1 9">Cell membrane</location>
        <topology evidence="1 9">Multi-pass membrane protein</topology>
    </subcellularLocation>
</comment>
<feature type="transmembrane region" description="Helical" evidence="9">
    <location>
        <begin position="94"/>
        <end position="122"/>
    </location>
</feature>
<dbReference type="OrthoDB" id="9776218at2"/>
<dbReference type="GO" id="GO:0140359">
    <property type="term" value="F:ABC-type transporter activity"/>
    <property type="evidence" value="ECO:0007669"/>
    <property type="project" value="InterPro"/>
</dbReference>
<evidence type="ECO:0000256" key="6">
    <source>
        <dbReference type="ARBA" id="ARBA00022989"/>
    </source>
</evidence>
<dbReference type="InterPro" id="IPR013525">
    <property type="entry name" value="ABC2_TM"/>
</dbReference>
<keyword evidence="8" id="KW-0046">Antibiotic resistance</keyword>
<dbReference type="PANTHER" id="PTHR30294:SF38">
    <property type="entry name" value="TRANSPORT PERMEASE PROTEIN"/>
    <property type="match status" value="1"/>
</dbReference>
<evidence type="ECO:0000256" key="7">
    <source>
        <dbReference type="ARBA" id="ARBA00023136"/>
    </source>
</evidence>